<proteinExistence type="predicted"/>
<feature type="compositionally biased region" description="Acidic residues" evidence="1">
    <location>
        <begin position="260"/>
        <end position="270"/>
    </location>
</feature>
<feature type="domain" description="Myb/SANT-like" evidence="2">
    <location>
        <begin position="75"/>
        <end position="172"/>
    </location>
</feature>
<dbReference type="OrthoDB" id="1748457at2759"/>
<dbReference type="Pfam" id="PF12776">
    <property type="entry name" value="Myb_DNA-bind_3"/>
    <property type="match status" value="1"/>
</dbReference>
<dbReference type="PANTHER" id="PTHR46250:SF15">
    <property type="entry name" value="OS01G0523800 PROTEIN"/>
    <property type="match status" value="1"/>
</dbReference>
<organism evidence="3 4">
    <name type="scientific">Mikania micrantha</name>
    <name type="common">bitter vine</name>
    <dbReference type="NCBI Taxonomy" id="192012"/>
    <lineage>
        <taxon>Eukaryota</taxon>
        <taxon>Viridiplantae</taxon>
        <taxon>Streptophyta</taxon>
        <taxon>Embryophyta</taxon>
        <taxon>Tracheophyta</taxon>
        <taxon>Spermatophyta</taxon>
        <taxon>Magnoliopsida</taxon>
        <taxon>eudicotyledons</taxon>
        <taxon>Gunneridae</taxon>
        <taxon>Pentapetalae</taxon>
        <taxon>asterids</taxon>
        <taxon>campanulids</taxon>
        <taxon>Asterales</taxon>
        <taxon>Asteraceae</taxon>
        <taxon>Asteroideae</taxon>
        <taxon>Heliantheae alliance</taxon>
        <taxon>Eupatorieae</taxon>
        <taxon>Mikania</taxon>
    </lineage>
</organism>
<evidence type="ECO:0000259" key="2">
    <source>
        <dbReference type="Pfam" id="PF12776"/>
    </source>
</evidence>
<comment type="caution">
    <text evidence="3">The sequence shown here is derived from an EMBL/GenBank/DDBJ whole genome shotgun (WGS) entry which is preliminary data.</text>
</comment>
<evidence type="ECO:0000313" key="3">
    <source>
        <dbReference type="EMBL" id="KAC9436908.1"/>
    </source>
</evidence>
<keyword evidence="4" id="KW-1185">Reference proteome</keyword>
<name>A0A5N6L7Z0_9ASTR</name>
<reference evidence="3 4" key="1">
    <citation type="submission" date="2019-05" db="EMBL/GenBank/DDBJ databases">
        <title>Mikania micrantha, genome provides insights into the molecular mechanism of rapid growth.</title>
        <authorList>
            <person name="Liu B."/>
        </authorList>
    </citation>
    <scope>NUCLEOTIDE SEQUENCE [LARGE SCALE GENOMIC DNA]</scope>
    <source>
        <strain evidence="3">NLD-2019</strain>
        <tissue evidence="3">Leaf</tissue>
    </source>
</reference>
<dbReference type="InterPro" id="IPR024752">
    <property type="entry name" value="Myb/SANT-like_dom"/>
</dbReference>
<accession>A0A5N6L7Z0</accession>
<feature type="region of interest" description="Disordered" evidence="1">
    <location>
        <begin position="241"/>
        <end position="270"/>
    </location>
</feature>
<gene>
    <name evidence="3" type="ORF">E3N88_45851</name>
</gene>
<feature type="compositionally biased region" description="Basic and acidic residues" evidence="1">
    <location>
        <begin position="242"/>
        <end position="251"/>
    </location>
</feature>
<dbReference type="PANTHER" id="PTHR46250">
    <property type="entry name" value="MYB/SANT-LIKE DNA-BINDING DOMAIN PROTEIN-RELATED"/>
    <property type="match status" value="1"/>
</dbReference>
<evidence type="ECO:0000313" key="4">
    <source>
        <dbReference type="Proteomes" id="UP000326396"/>
    </source>
</evidence>
<sequence>MEKENPFHSCVWLPWNRIPRLPESIQSPNPILNETANRRVGFEIQFRRLSTIPDPSISINLKSRFNIWLSTKKHKWTKIEDEALISALTELCQSGWKRDNNIFKSGYTAVLEKELKSKLPGCNLKASPHIESRLKTLKKHCDAITDMKDAFGIEWRSTECTVICYDDDVWEDWVKDHSDAKGLRNKPFPYYDELCLIFGKSRGNHKIVEDASDGNRVVETYETSDYAGHVSKHKRYKVSQNDNHEFDHEEANGCTKNDMAADDDSHEDADDVSIDDATCVANKGQSSNLSSRMEGLVKIIEALIKKQEGLFSVLMGMMGIDVVADKAVADKRTKLNGELKKIPNLSLQARLRAASVIVGDSAKLDLFYSLSNEERKEWVSMLLSGLI</sequence>
<dbReference type="Proteomes" id="UP000326396">
    <property type="component" value="Unassembled WGS sequence"/>
</dbReference>
<evidence type="ECO:0000256" key="1">
    <source>
        <dbReference type="SAM" id="MobiDB-lite"/>
    </source>
</evidence>
<protein>
    <recommendedName>
        <fullName evidence="2">Myb/SANT-like domain-containing protein</fullName>
    </recommendedName>
</protein>
<dbReference type="EMBL" id="SZYD01002539">
    <property type="protein sequence ID" value="KAC9436908.1"/>
    <property type="molecule type" value="Genomic_DNA"/>
</dbReference>
<dbReference type="AlphaFoldDB" id="A0A5N6L7Z0"/>